<evidence type="ECO:0000313" key="6">
    <source>
        <dbReference type="Proteomes" id="UP000181997"/>
    </source>
</evidence>
<dbReference type="PRINTS" id="PR00035">
    <property type="entry name" value="HTHGNTR"/>
</dbReference>
<feature type="domain" description="HTH gntR-type" evidence="4">
    <location>
        <begin position="9"/>
        <end position="77"/>
    </location>
</feature>
<proteinExistence type="predicted"/>
<dbReference type="InterPro" id="IPR036390">
    <property type="entry name" value="WH_DNA-bd_sf"/>
</dbReference>
<dbReference type="InterPro" id="IPR036388">
    <property type="entry name" value="WH-like_DNA-bd_sf"/>
</dbReference>
<keyword evidence="2" id="KW-0238">DNA-binding</keyword>
<dbReference type="Proteomes" id="UP000181997">
    <property type="component" value="Unassembled WGS sequence"/>
</dbReference>
<dbReference type="SUPFAM" id="SSF48008">
    <property type="entry name" value="GntR ligand-binding domain-like"/>
    <property type="match status" value="1"/>
</dbReference>
<evidence type="ECO:0000313" key="5">
    <source>
        <dbReference type="EMBL" id="SCC11222.1"/>
    </source>
</evidence>
<dbReference type="Pfam" id="PF00392">
    <property type="entry name" value="GntR"/>
    <property type="match status" value="1"/>
</dbReference>
<keyword evidence="3" id="KW-0804">Transcription</keyword>
<dbReference type="Gene3D" id="1.20.120.530">
    <property type="entry name" value="GntR ligand-binding domain-like"/>
    <property type="match status" value="1"/>
</dbReference>
<reference evidence="6" key="1">
    <citation type="submission" date="2016-08" db="EMBL/GenBank/DDBJ databases">
        <authorList>
            <person name="Varghese N."/>
            <person name="Submissions Spin"/>
        </authorList>
    </citation>
    <scope>NUCLEOTIDE SEQUENCE [LARGE SCALE GENOMIC DNA]</scope>
    <source>
        <strain evidence="6">SGD-1123</strain>
    </source>
</reference>
<dbReference type="GO" id="GO:0003677">
    <property type="term" value="F:DNA binding"/>
    <property type="evidence" value="ECO:0007669"/>
    <property type="project" value="UniProtKB-KW"/>
</dbReference>
<dbReference type="PROSITE" id="PS50949">
    <property type="entry name" value="HTH_GNTR"/>
    <property type="match status" value="1"/>
</dbReference>
<dbReference type="InterPro" id="IPR000524">
    <property type="entry name" value="Tscrpt_reg_HTH_GntR"/>
</dbReference>
<dbReference type="SMART" id="SM00895">
    <property type="entry name" value="FCD"/>
    <property type="match status" value="1"/>
</dbReference>
<dbReference type="OrthoDB" id="9782299at2"/>
<organism evidence="5 6">
    <name type="scientific">[Bacillus] enclensis</name>
    <dbReference type="NCBI Taxonomy" id="1402860"/>
    <lineage>
        <taxon>Bacteria</taxon>
        <taxon>Bacillati</taxon>
        <taxon>Bacillota</taxon>
        <taxon>Bacilli</taxon>
        <taxon>Bacillales</taxon>
        <taxon>Bacillaceae</taxon>
        <taxon>Rossellomorea</taxon>
    </lineage>
</organism>
<protein>
    <submittedName>
        <fullName evidence="5">FCD domain-containing protein</fullName>
    </submittedName>
</protein>
<evidence type="ECO:0000259" key="4">
    <source>
        <dbReference type="PROSITE" id="PS50949"/>
    </source>
</evidence>
<evidence type="ECO:0000256" key="3">
    <source>
        <dbReference type="ARBA" id="ARBA00023163"/>
    </source>
</evidence>
<dbReference type="InterPro" id="IPR011711">
    <property type="entry name" value="GntR_C"/>
</dbReference>
<accession>A0A0V8HK40</accession>
<dbReference type="RefSeq" id="WP_058298757.1">
    <property type="nucleotide sequence ID" value="NZ_FMAU01000002.1"/>
</dbReference>
<keyword evidence="1" id="KW-0805">Transcription regulation</keyword>
<dbReference type="Pfam" id="PF07729">
    <property type="entry name" value="FCD"/>
    <property type="match status" value="1"/>
</dbReference>
<dbReference type="SUPFAM" id="SSF46785">
    <property type="entry name" value="Winged helix' DNA-binding domain"/>
    <property type="match status" value="1"/>
</dbReference>
<sequence>MTADKIAVKKVSEQVEERIKGMIRSGRFKEEEKLPSVRELCEMFEVGRSAVRDAMTTLKGKGILQVKQGEGAYVRAFNTENFFTTQLMLPDTKDIRELFEARKMIEPELAGMAAEKRTIEDIRILESFLSQEVMANWEADYEFHMKIARITGNGILVKLMAFISASTRKAMIDVHQHIQSREDISNLVGDQHNRIFKSIQSGDAPAARENMIRHLDFVEKLLVKNVLTQS</sequence>
<dbReference type="InterPro" id="IPR008920">
    <property type="entry name" value="TF_FadR/GntR_C"/>
</dbReference>
<evidence type="ECO:0000256" key="1">
    <source>
        <dbReference type="ARBA" id="ARBA00023015"/>
    </source>
</evidence>
<dbReference type="GO" id="GO:0003700">
    <property type="term" value="F:DNA-binding transcription factor activity"/>
    <property type="evidence" value="ECO:0007669"/>
    <property type="project" value="InterPro"/>
</dbReference>
<dbReference type="PANTHER" id="PTHR43537">
    <property type="entry name" value="TRANSCRIPTIONAL REGULATOR, GNTR FAMILY"/>
    <property type="match status" value="1"/>
</dbReference>
<dbReference type="CDD" id="cd07377">
    <property type="entry name" value="WHTH_GntR"/>
    <property type="match status" value="1"/>
</dbReference>
<dbReference type="Gene3D" id="1.10.10.10">
    <property type="entry name" value="Winged helix-like DNA-binding domain superfamily/Winged helix DNA-binding domain"/>
    <property type="match status" value="1"/>
</dbReference>
<dbReference type="EMBL" id="FMAU01000002">
    <property type="protein sequence ID" value="SCC11222.1"/>
    <property type="molecule type" value="Genomic_DNA"/>
</dbReference>
<dbReference type="SMART" id="SM00345">
    <property type="entry name" value="HTH_GNTR"/>
    <property type="match status" value="1"/>
</dbReference>
<gene>
    <name evidence="5" type="ORF">GA0061094_2574</name>
</gene>
<dbReference type="PANTHER" id="PTHR43537:SF5">
    <property type="entry name" value="UXU OPERON TRANSCRIPTIONAL REGULATOR"/>
    <property type="match status" value="1"/>
</dbReference>
<dbReference type="AlphaFoldDB" id="A0A0V8HK40"/>
<name>A0A0V8HK40_9BACI</name>
<evidence type="ECO:0000256" key="2">
    <source>
        <dbReference type="ARBA" id="ARBA00023125"/>
    </source>
</evidence>
<keyword evidence="6" id="KW-1185">Reference proteome</keyword>